<dbReference type="Proteomes" id="UP001156215">
    <property type="component" value="Chromosome"/>
</dbReference>
<dbReference type="AlphaFoldDB" id="A0A9E9P4F8"/>
<dbReference type="KEGG" id="ovb:NB640_06210"/>
<keyword evidence="1" id="KW-0472">Membrane</keyword>
<feature type="transmembrane region" description="Helical" evidence="1">
    <location>
        <begin position="74"/>
        <end position="91"/>
    </location>
</feature>
<dbReference type="EMBL" id="CP098242">
    <property type="protein sequence ID" value="WAW11220.1"/>
    <property type="molecule type" value="Genomic_DNA"/>
</dbReference>
<keyword evidence="1" id="KW-1133">Transmembrane helix</keyword>
<accession>A0A9E9P4F8</accession>
<keyword evidence="3" id="KW-1185">Reference proteome</keyword>
<name>A0A9E9P4F8_9BURK</name>
<gene>
    <name evidence="2" type="ORF">NB640_06210</name>
</gene>
<proteinExistence type="predicted"/>
<keyword evidence="1" id="KW-0812">Transmembrane</keyword>
<reference evidence="2" key="1">
    <citation type="journal article" date="2022" name="Front. Microbiol.">
        <title>New perspectives on an old grouping: The genomic and phenotypic variability of Oxalobacter formigenes and the implications for calcium oxalate stone prevention.</title>
        <authorList>
            <person name="Chmiel J.A."/>
            <person name="Carr C."/>
            <person name="Stuivenberg G.A."/>
            <person name="Venema R."/>
            <person name="Chanyi R.M."/>
            <person name="Al K.F."/>
            <person name="Giguere D."/>
            <person name="Say H."/>
            <person name="Akouris P.P."/>
            <person name="Dominguez Romero S.A."/>
            <person name="Kwong A."/>
            <person name="Tai V."/>
            <person name="Koval S.F."/>
            <person name="Razvi H."/>
            <person name="Bjazevic J."/>
            <person name="Burton J.P."/>
        </authorList>
    </citation>
    <scope>NUCLEOTIDE SEQUENCE</scope>
    <source>
        <strain evidence="2">WoOx3</strain>
    </source>
</reference>
<protein>
    <submittedName>
        <fullName evidence="2">Uncharacterized protein</fullName>
    </submittedName>
</protein>
<sequence>MNPNMQAFWEFVNKKPVRLILALICLAFLTQGIYRVQVAETDTQLFRGGGEILLWGGWMLANILRAYGKVARKLNIAINVGLVMVLISMFMK</sequence>
<organism evidence="2 3">
    <name type="scientific">Oxalobacter vibrioformis</name>
    <dbReference type="NCBI Taxonomy" id="933080"/>
    <lineage>
        <taxon>Bacteria</taxon>
        <taxon>Pseudomonadati</taxon>
        <taxon>Pseudomonadota</taxon>
        <taxon>Betaproteobacteria</taxon>
        <taxon>Burkholderiales</taxon>
        <taxon>Oxalobacteraceae</taxon>
        <taxon>Oxalobacter</taxon>
    </lineage>
</organism>
<evidence type="ECO:0000313" key="2">
    <source>
        <dbReference type="EMBL" id="WAW11220.1"/>
    </source>
</evidence>
<evidence type="ECO:0000256" key="1">
    <source>
        <dbReference type="SAM" id="Phobius"/>
    </source>
</evidence>
<dbReference type="RefSeq" id="WP_269310331.1">
    <property type="nucleotide sequence ID" value="NZ_CP098242.1"/>
</dbReference>
<feature type="transmembrane region" description="Helical" evidence="1">
    <location>
        <begin position="45"/>
        <end position="67"/>
    </location>
</feature>
<evidence type="ECO:0000313" key="3">
    <source>
        <dbReference type="Proteomes" id="UP001156215"/>
    </source>
</evidence>